<dbReference type="RefSeq" id="WP_087438166.1">
    <property type="nucleotide sequence ID" value="NZ_CP021416.1"/>
</dbReference>
<dbReference type="KEGG" id="suls:Sdiek1_1001"/>
<accession>A0A1Y0HJ84</accession>
<sequence>MFEILPCLPMVISIMVAFTLYLFLLNPINRRYEAALNHLLAKEIARKLYQEMHPGFSYTTYHEDDDKRKAILNSAVEEFRKLMTKDV</sequence>
<keyword evidence="1" id="KW-0812">Transmembrane</keyword>
<evidence type="ECO:0000313" key="2">
    <source>
        <dbReference type="EMBL" id="ARU48167.1"/>
    </source>
</evidence>
<feature type="transmembrane region" description="Helical" evidence="1">
    <location>
        <begin position="6"/>
        <end position="24"/>
    </location>
</feature>
<gene>
    <name evidence="2" type="ORF">Sdiek1_1001</name>
</gene>
<proteinExistence type="predicted"/>
<name>A0A1Y0HJ84_9BACT</name>
<evidence type="ECO:0000313" key="3">
    <source>
        <dbReference type="Proteomes" id="UP000196005"/>
    </source>
</evidence>
<organism evidence="2 3">
    <name type="scientific">Sulfurospirillum diekertiae</name>
    <dbReference type="NCBI Taxonomy" id="1854492"/>
    <lineage>
        <taxon>Bacteria</taxon>
        <taxon>Pseudomonadati</taxon>
        <taxon>Campylobacterota</taxon>
        <taxon>Epsilonproteobacteria</taxon>
        <taxon>Campylobacterales</taxon>
        <taxon>Sulfurospirillaceae</taxon>
        <taxon>Sulfurospirillum</taxon>
    </lineage>
</organism>
<keyword evidence="1" id="KW-1133">Transmembrane helix</keyword>
<reference evidence="3" key="1">
    <citation type="submission" date="2017-05" db="EMBL/GenBank/DDBJ databases">
        <title>Dechlorination kinetics govern the competition between two new strains of the genus Sulfurospirillum.</title>
        <authorList>
            <person name="Buttet G.F."/>
            <person name="Murray A.M."/>
            <person name="Goris T."/>
            <person name="Burion M."/>
            <person name="Lin B."/>
            <person name="Rolle M."/>
            <person name="Maillard J."/>
        </authorList>
    </citation>
    <scope>NUCLEOTIDE SEQUENCE [LARGE SCALE GENOMIC DNA]</scope>
    <source>
        <strain evidence="3">SL2-1</strain>
    </source>
</reference>
<keyword evidence="1" id="KW-0472">Membrane</keyword>
<dbReference type="EMBL" id="CP021416">
    <property type="protein sequence ID" value="ARU48167.1"/>
    <property type="molecule type" value="Genomic_DNA"/>
</dbReference>
<dbReference type="OrthoDB" id="5340302at2"/>
<dbReference type="Proteomes" id="UP000196005">
    <property type="component" value="Chromosome"/>
</dbReference>
<evidence type="ECO:0000256" key="1">
    <source>
        <dbReference type="SAM" id="Phobius"/>
    </source>
</evidence>
<keyword evidence="3" id="KW-1185">Reference proteome</keyword>
<protein>
    <submittedName>
        <fullName evidence="2">Uncharacterized protein</fullName>
    </submittedName>
</protein>
<dbReference type="AlphaFoldDB" id="A0A1Y0HJ84"/>